<evidence type="ECO:0000313" key="4">
    <source>
        <dbReference type="EMBL" id="OJD36663.1"/>
    </source>
</evidence>
<proteinExistence type="predicted"/>
<dbReference type="PANTHER" id="PTHR40633:SF1">
    <property type="entry name" value="GPI ANCHORED SERINE-THREONINE RICH PROTEIN (AFU_ORTHOLOGUE AFUA_1G03630)"/>
    <property type="match status" value="1"/>
</dbReference>
<dbReference type="Proteomes" id="UP000183809">
    <property type="component" value="Unassembled WGS sequence"/>
</dbReference>
<keyword evidence="1 2" id="KW-0732">Signal</keyword>
<dbReference type="Pfam" id="PF10342">
    <property type="entry name" value="Kre9_KNH"/>
    <property type="match status" value="1"/>
</dbReference>
<keyword evidence="5" id="KW-1185">Reference proteome</keyword>
<reference evidence="4 5" key="1">
    <citation type="submission" date="2016-10" db="EMBL/GenBank/DDBJ databases">
        <title>Proteomics and genomics reveal pathogen-plant mechanisms compatible with a hemibiotrophic lifestyle of Diplodia corticola.</title>
        <authorList>
            <person name="Fernandes I."/>
            <person name="De Jonge R."/>
            <person name="Van De Peer Y."/>
            <person name="Devreese B."/>
            <person name="Alves A."/>
            <person name="Esteves A.C."/>
        </authorList>
    </citation>
    <scope>NUCLEOTIDE SEQUENCE [LARGE SCALE GENOMIC DNA]</scope>
    <source>
        <strain evidence="4 5">CBS 112549</strain>
    </source>
</reference>
<evidence type="ECO:0000259" key="3">
    <source>
        <dbReference type="Pfam" id="PF10342"/>
    </source>
</evidence>
<comment type="caution">
    <text evidence="4">The sequence shown here is derived from an EMBL/GenBank/DDBJ whole genome shotgun (WGS) entry which is preliminary data.</text>
</comment>
<evidence type="ECO:0000256" key="2">
    <source>
        <dbReference type="SAM" id="SignalP"/>
    </source>
</evidence>
<feature type="chain" id="PRO_5012136898" evidence="2">
    <location>
        <begin position="24"/>
        <end position="331"/>
    </location>
</feature>
<gene>
    <name evidence="4" type="ORF">BKCO1_10000169</name>
</gene>
<name>A0A1J9S843_9PEZI</name>
<dbReference type="RefSeq" id="XP_020132923.1">
    <property type="nucleotide sequence ID" value="XM_020269354.1"/>
</dbReference>
<dbReference type="InterPro" id="IPR052982">
    <property type="entry name" value="SRP1/TIP1-like"/>
</dbReference>
<dbReference type="EMBL" id="MNUE01000010">
    <property type="protein sequence ID" value="OJD36663.1"/>
    <property type="molecule type" value="Genomic_DNA"/>
</dbReference>
<dbReference type="InterPro" id="IPR018466">
    <property type="entry name" value="Kre9/Knh1-like_N"/>
</dbReference>
<dbReference type="AlphaFoldDB" id="A0A1J9S843"/>
<accession>A0A1J9S843</accession>
<evidence type="ECO:0000256" key="1">
    <source>
        <dbReference type="ARBA" id="ARBA00022729"/>
    </source>
</evidence>
<feature type="signal peptide" evidence="2">
    <location>
        <begin position="1"/>
        <end position="23"/>
    </location>
</feature>
<sequence>MVASADFSLFALFTAGLAALVRADDGPTANAVRLPGLGDIVPAGERYDIKWDAATPYAGGTVTLILLKGPSTNAVPIQTIVAGTENDGSYEWYPSADLEDSNGDTGYGIKLVIDANGAYQYTTQFGISNTKAASSSAAVSSAAASSAASVKVESAAASTAAASSAAASSAAASVVTPTASGNASYVTEIVTAYTTFCPYATELTHNGKTYTVTEPTTLTITDCPGGCTVTKPVYTSAVTVCKTCSASSVTAAVPTTSSVQGVVGNPNPPYGTMSNTTVSYSKPALGSSTTKGVSTPASTPSNPLYTGAAGVLKASGVFGAAAAMGAAFFAL</sequence>
<dbReference type="STRING" id="236234.A0A1J9S843"/>
<dbReference type="OrthoDB" id="4094614at2759"/>
<feature type="domain" description="Yeast cell wall synthesis Kre9/Knh1-like N-terminal" evidence="3">
    <location>
        <begin position="35"/>
        <end position="127"/>
    </location>
</feature>
<dbReference type="PANTHER" id="PTHR40633">
    <property type="entry name" value="MATRIX PROTEIN, PUTATIVE (AFU_ORTHOLOGUE AFUA_8G05410)-RELATED"/>
    <property type="match status" value="1"/>
</dbReference>
<evidence type="ECO:0000313" key="5">
    <source>
        <dbReference type="Proteomes" id="UP000183809"/>
    </source>
</evidence>
<dbReference type="GeneID" id="31009613"/>
<protein>
    <submittedName>
        <fullName evidence="4">Mmc protein</fullName>
    </submittedName>
</protein>
<organism evidence="4 5">
    <name type="scientific">Diplodia corticola</name>
    <dbReference type="NCBI Taxonomy" id="236234"/>
    <lineage>
        <taxon>Eukaryota</taxon>
        <taxon>Fungi</taxon>
        <taxon>Dikarya</taxon>
        <taxon>Ascomycota</taxon>
        <taxon>Pezizomycotina</taxon>
        <taxon>Dothideomycetes</taxon>
        <taxon>Dothideomycetes incertae sedis</taxon>
        <taxon>Botryosphaeriales</taxon>
        <taxon>Botryosphaeriaceae</taxon>
        <taxon>Diplodia</taxon>
    </lineage>
</organism>